<keyword evidence="3 8" id="KW-0813">Transport</keyword>
<keyword evidence="8" id="KW-0406">Ion transport</keyword>
<dbReference type="SUPFAM" id="SSF143865">
    <property type="entry name" value="CorA soluble domain-like"/>
    <property type="match status" value="1"/>
</dbReference>
<comment type="function">
    <text evidence="8">Mediates influx of magnesium ions.</text>
</comment>
<protein>
    <recommendedName>
        <fullName evidence="8">Magnesium transport protein CorA</fullName>
    </recommendedName>
</protein>
<gene>
    <name evidence="8 9" type="primary">corA</name>
    <name evidence="9" type="ORF">JP09_000780</name>
</gene>
<dbReference type="EMBL" id="JQAN02000003">
    <property type="protein sequence ID" value="PPD59088.1"/>
    <property type="molecule type" value="Genomic_DNA"/>
</dbReference>
<keyword evidence="6 8" id="KW-1133">Transmembrane helix</keyword>
<dbReference type="CDD" id="cd12828">
    <property type="entry name" value="TmCorA-like_1"/>
    <property type="match status" value="1"/>
</dbReference>
<comment type="subcellular location">
    <subcellularLocation>
        <location evidence="1">Cell membrane</location>
        <topology evidence="1">Multi-pass membrane protein</topology>
    </subcellularLocation>
    <subcellularLocation>
        <location evidence="8">Membrane</location>
        <topology evidence="8">Multi-pass membrane protein</topology>
    </subcellularLocation>
</comment>
<dbReference type="Pfam" id="PF01544">
    <property type="entry name" value="CorA"/>
    <property type="match status" value="1"/>
</dbReference>
<reference evidence="9 10" key="1">
    <citation type="journal article" date="2017" name="ISME J.">
        <title>Grape pomace compost harbors organohalide-respiring Dehalogenimonas species with novel reductive dehalogenase genes.</title>
        <authorList>
            <person name="Yang Y."/>
            <person name="Higgins S.A."/>
            <person name="Yan J."/>
            <person name="Simsir B."/>
            <person name="Chourey K."/>
            <person name="Iyer R."/>
            <person name="Hettich R.L."/>
            <person name="Baldwin B."/>
            <person name="Ogles D.M."/>
            <person name="Loffler F.E."/>
        </authorList>
    </citation>
    <scope>NUCLEOTIDE SEQUENCE [LARGE SCALE GENOMIC DNA]</scope>
    <source>
        <strain evidence="9 10">GP</strain>
    </source>
</reference>
<evidence type="ECO:0000256" key="2">
    <source>
        <dbReference type="ARBA" id="ARBA00009765"/>
    </source>
</evidence>
<evidence type="ECO:0000256" key="5">
    <source>
        <dbReference type="ARBA" id="ARBA00022692"/>
    </source>
</evidence>
<dbReference type="InterPro" id="IPR045861">
    <property type="entry name" value="CorA_cytoplasmic_dom"/>
</dbReference>
<keyword evidence="7 8" id="KW-0472">Membrane</keyword>
<evidence type="ECO:0000313" key="9">
    <source>
        <dbReference type="EMBL" id="PPD59088.1"/>
    </source>
</evidence>
<dbReference type="InterPro" id="IPR004488">
    <property type="entry name" value="Mg/Co-transport_prot_CorA"/>
</dbReference>
<evidence type="ECO:0000313" key="10">
    <source>
        <dbReference type="Proteomes" id="UP000235653"/>
    </source>
</evidence>
<dbReference type="AlphaFoldDB" id="A0A2P5P9V2"/>
<dbReference type="GO" id="GO:0015087">
    <property type="term" value="F:cobalt ion transmembrane transporter activity"/>
    <property type="evidence" value="ECO:0007669"/>
    <property type="project" value="UniProtKB-UniRule"/>
</dbReference>
<dbReference type="Proteomes" id="UP000235653">
    <property type="component" value="Unassembled WGS sequence"/>
</dbReference>
<dbReference type="PANTHER" id="PTHR46494">
    <property type="entry name" value="CORA FAMILY METAL ION TRANSPORTER (EUROFUNG)"/>
    <property type="match status" value="1"/>
</dbReference>
<evidence type="ECO:0000256" key="8">
    <source>
        <dbReference type="RuleBase" id="RU362010"/>
    </source>
</evidence>
<dbReference type="GO" id="GO:0015095">
    <property type="term" value="F:magnesium ion transmembrane transporter activity"/>
    <property type="evidence" value="ECO:0007669"/>
    <property type="project" value="UniProtKB-UniRule"/>
</dbReference>
<evidence type="ECO:0000256" key="4">
    <source>
        <dbReference type="ARBA" id="ARBA00022475"/>
    </source>
</evidence>
<keyword evidence="4 8" id="KW-1003">Cell membrane</keyword>
<dbReference type="Gene3D" id="3.30.460.20">
    <property type="entry name" value="CorA soluble domain-like"/>
    <property type="match status" value="1"/>
</dbReference>
<feature type="transmembrane region" description="Helical" evidence="8">
    <location>
        <begin position="271"/>
        <end position="291"/>
    </location>
</feature>
<dbReference type="Gene3D" id="1.20.58.340">
    <property type="entry name" value="Magnesium transport protein CorA, transmembrane region"/>
    <property type="match status" value="2"/>
</dbReference>
<dbReference type="SUPFAM" id="SSF144083">
    <property type="entry name" value="Magnesium transport protein CorA, transmembrane region"/>
    <property type="match status" value="1"/>
</dbReference>
<dbReference type="GO" id="GO:0050897">
    <property type="term" value="F:cobalt ion binding"/>
    <property type="evidence" value="ECO:0007669"/>
    <property type="project" value="TreeGrafter"/>
</dbReference>
<dbReference type="InterPro" id="IPR045863">
    <property type="entry name" value="CorA_TM1_TM2"/>
</dbReference>
<feature type="transmembrane region" description="Helical" evidence="8">
    <location>
        <begin position="311"/>
        <end position="330"/>
    </location>
</feature>
<comment type="caution">
    <text evidence="9">The sequence shown here is derived from an EMBL/GenBank/DDBJ whole genome shotgun (WGS) entry which is preliminary data.</text>
</comment>
<dbReference type="NCBIfam" id="TIGR00383">
    <property type="entry name" value="corA"/>
    <property type="match status" value="1"/>
</dbReference>
<evidence type="ECO:0000256" key="3">
    <source>
        <dbReference type="ARBA" id="ARBA00022448"/>
    </source>
</evidence>
<evidence type="ECO:0000256" key="7">
    <source>
        <dbReference type="ARBA" id="ARBA00023136"/>
    </source>
</evidence>
<dbReference type="InterPro" id="IPR002523">
    <property type="entry name" value="MgTranspt_CorA/ZnTranspt_ZntB"/>
</dbReference>
<organism evidence="9 10">
    <name type="scientific">Dehalogenimonas etheniformans</name>
    <dbReference type="NCBI Taxonomy" id="1536648"/>
    <lineage>
        <taxon>Bacteria</taxon>
        <taxon>Bacillati</taxon>
        <taxon>Chloroflexota</taxon>
        <taxon>Dehalococcoidia</taxon>
        <taxon>Dehalococcoidales</taxon>
        <taxon>Dehalococcoidaceae</taxon>
        <taxon>Dehalogenimonas</taxon>
    </lineage>
</organism>
<evidence type="ECO:0000256" key="1">
    <source>
        <dbReference type="ARBA" id="ARBA00004651"/>
    </source>
</evidence>
<dbReference type="GO" id="GO:0005886">
    <property type="term" value="C:plasma membrane"/>
    <property type="evidence" value="ECO:0007669"/>
    <property type="project" value="UniProtKB-SubCell"/>
</dbReference>
<dbReference type="FunFam" id="1.20.58.340:FF:000012">
    <property type="entry name" value="Magnesium transport protein CorA"/>
    <property type="match status" value="1"/>
</dbReference>
<keyword evidence="10" id="KW-1185">Reference proteome</keyword>
<evidence type="ECO:0000256" key="6">
    <source>
        <dbReference type="ARBA" id="ARBA00022989"/>
    </source>
</evidence>
<keyword evidence="5 8" id="KW-0812">Transmembrane</keyword>
<sequence>MVDPEAPRPRVRLVAYGAQGVLERDQPLAGEISECLGRFPVTWLDLDGLGDRDSILQVGDLFGLHQLALEDVVNVHQRPKVENYGDCQFLVARMPIPGGDRLQTEQLSLFLGRNFVVTFQEGVPGDCLDSVRMQLRGGSPRLLGRGADFLTYAILDALVDSYFPLLESYGERLETLEDDVLGTPGRETIVQLQVIRRDLLTLRRVFWPLREAVAGLLRDHAAGLQDETRLYLRDVSDHTVQLLDLLETYREIAAGLVDLYLSSVSNRMNEIIKTLTIVSTIFIPLSFLAGVYGMNFDPASSWNMPELRWRYGYPAVLALMVAVALGLLGWMHRRGWLSSSDPLDHREVERALATRIMPARDPGGTASEP</sequence>
<keyword evidence="8" id="KW-0460">Magnesium</keyword>
<accession>A0A2P5P9V2</accession>
<dbReference type="GO" id="GO:0000287">
    <property type="term" value="F:magnesium ion binding"/>
    <property type="evidence" value="ECO:0007669"/>
    <property type="project" value="TreeGrafter"/>
</dbReference>
<dbReference type="PANTHER" id="PTHR46494:SF1">
    <property type="entry name" value="CORA FAMILY METAL ION TRANSPORTER (EUROFUNG)"/>
    <property type="match status" value="1"/>
</dbReference>
<comment type="similarity">
    <text evidence="2 8">Belongs to the CorA metal ion transporter (MIT) (TC 1.A.35) family.</text>
</comment>
<name>A0A2P5P9V2_9CHLR</name>
<proteinExistence type="inferred from homology"/>